<evidence type="ECO:0000313" key="4">
    <source>
        <dbReference type="Proteomes" id="UP000663877"/>
    </source>
</evidence>
<organism evidence="1 4">
    <name type="scientific">Adineta steineri</name>
    <dbReference type="NCBI Taxonomy" id="433720"/>
    <lineage>
        <taxon>Eukaryota</taxon>
        <taxon>Metazoa</taxon>
        <taxon>Spiralia</taxon>
        <taxon>Gnathifera</taxon>
        <taxon>Rotifera</taxon>
        <taxon>Eurotatoria</taxon>
        <taxon>Bdelloidea</taxon>
        <taxon>Adinetida</taxon>
        <taxon>Adinetidae</taxon>
        <taxon>Adineta</taxon>
    </lineage>
</organism>
<dbReference type="OrthoDB" id="10010998at2759"/>
<gene>
    <name evidence="1" type="ORF">BJG266_LOCUS5431</name>
    <name evidence="2" type="ORF">QVE165_LOCUS10461</name>
</gene>
<name>A0A813T7Z3_9BILA</name>
<dbReference type="Proteomes" id="UP000663832">
    <property type="component" value="Unassembled WGS sequence"/>
</dbReference>
<dbReference type="AlphaFoldDB" id="A0A813T7Z3"/>
<dbReference type="Proteomes" id="UP000663877">
    <property type="component" value="Unassembled WGS sequence"/>
</dbReference>
<comment type="caution">
    <text evidence="1">The sequence shown here is derived from an EMBL/GenBank/DDBJ whole genome shotgun (WGS) entry which is preliminary data.</text>
</comment>
<sequence length="844" mass="97533">MTSRSTIWRRRQRIKDIFKEKTSIIDVSTNSTDDKLNHSFCVDDNLSSQTQSDQHVDNNRYEQPSSCSSISFEDFMASIGMNEEEHIFGGTQLDPNAEDEEKIEENQFFDLSADPSIREVAAVLSLLKIRHKLSNRCLDDLCHLMQLLKAQNVPKSSAHIKRILLPLATIDNVSPSYFCAKCNKLSTNETNCSNINCSENNGFTTKAPVFVRMPLKTQIKNVLARFSSQYFQQYTNSLLTNSSNITQGLLYKKIVQQEGDNFISLIMNVDGIEISKSSRSSLWVITFVINELRRTERFQMENILVGGIGAGLSKPSREEMAAYLQPIIDELLSLQNECRFKMSDGHYLFLKVFLIAGSLDKPAQVLVQNITEINGAYGCGKCLMKGITVPVKPDSKKRIRVFSLRKNDIQPKLRTNFTYDIKMAIPERFRPKEKKSRRDYMCGYMGECRLRDLLYFDVGRCFVFDTLHNLYRGSFSRFLDLWFDSKHHREPWCLRSKMKLIDLSLSTHKYPSTTYRLPRTILKYYQFKANELRCILLFGFSPFCMYLPKKYGRHFLLLVLIAHLCESKIITSEQLSQIKLLTNEFIYQFPLLYGDRQNVISIHSIMHLSESVRDFGGVYNYSTFNFESYLGTLRATIHSTRRHALEVQSNVNLLRLSCICVNEPTFNFQLSGFINSALPNIRNNNPFKFHQPIQLKEIDRDKGRNNDIHDVLGNDIKLYNTFIFNGIRFTVATHQNNGQKDDSCVLYKLVNKIRIGFIISIIQKSVDENDCIVQIRDVPINRYMSININNTQITCSTIMFGNAEQNNSIFFVRPINIVEKLVHVFDNASKMFIFFRFPNMLEST</sequence>
<dbReference type="PANTHER" id="PTHR46579">
    <property type="entry name" value="F5/8 TYPE C DOMAIN-CONTAINING PROTEIN-RELATED"/>
    <property type="match status" value="1"/>
</dbReference>
<evidence type="ECO:0008006" key="5">
    <source>
        <dbReference type="Google" id="ProtNLM"/>
    </source>
</evidence>
<accession>A0A813T7Z3</accession>
<dbReference type="PANTHER" id="PTHR46579:SF1">
    <property type="entry name" value="F5_8 TYPE C DOMAIN-CONTAINING PROTEIN"/>
    <property type="match status" value="1"/>
</dbReference>
<dbReference type="EMBL" id="CAJNOI010000014">
    <property type="protein sequence ID" value="CAF0805259.1"/>
    <property type="molecule type" value="Genomic_DNA"/>
</dbReference>
<dbReference type="InterPro" id="IPR009667">
    <property type="entry name" value="DUF1258"/>
</dbReference>
<reference evidence="1" key="1">
    <citation type="submission" date="2021-02" db="EMBL/GenBank/DDBJ databases">
        <authorList>
            <person name="Nowell W R."/>
        </authorList>
    </citation>
    <scope>NUCLEOTIDE SEQUENCE</scope>
</reference>
<keyword evidence="3" id="KW-1185">Reference proteome</keyword>
<evidence type="ECO:0000313" key="3">
    <source>
        <dbReference type="Proteomes" id="UP000663832"/>
    </source>
</evidence>
<proteinExistence type="predicted"/>
<dbReference type="EMBL" id="CAJNOM010000049">
    <property type="protein sequence ID" value="CAF0919526.1"/>
    <property type="molecule type" value="Genomic_DNA"/>
</dbReference>
<protein>
    <recommendedName>
        <fullName evidence="5">Transposase domain-containing protein</fullName>
    </recommendedName>
</protein>
<dbReference type="Pfam" id="PF06869">
    <property type="entry name" value="DUF1258"/>
    <property type="match status" value="1"/>
</dbReference>
<evidence type="ECO:0000313" key="2">
    <source>
        <dbReference type="EMBL" id="CAF0919526.1"/>
    </source>
</evidence>
<evidence type="ECO:0000313" key="1">
    <source>
        <dbReference type="EMBL" id="CAF0805259.1"/>
    </source>
</evidence>